<gene>
    <name evidence="2" type="ORF">CSA55_01090</name>
</gene>
<feature type="transmembrane region" description="Helical" evidence="1">
    <location>
        <begin position="20"/>
        <end position="40"/>
    </location>
</feature>
<keyword evidence="1" id="KW-0812">Transmembrane</keyword>
<organism evidence="2 3">
    <name type="scientific">Ilumatobacter coccineus</name>
    <dbReference type="NCBI Taxonomy" id="467094"/>
    <lineage>
        <taxon>Bacteria</taxon>
        <taxon>Bacillati</taxon>
        <taxon>Actinomycetota</taxon>
        <taxon>Acidimicrobiia</taxon>
        <taxon>Acidimicrobiales</taxon>
        <taxon>Ilumatobacteraceae</taxon>
        <taxon>Ilumatobacter</taxon>
    </lineage>
</organism>
<dbReference type="EMBL" id="PDSL01000020">
    <property type="protein sequence ID" value="PIE34394.1"/>
    <property type="molecule type" value="Genomic_DNA"/>
</dbReference>
<proteinExistence type="predicted"/>
<reference evidence="2 3" key="1">
    <citation type="submission" date="2017-10" db="EMBL/GenBank/DDBJ databases">
        <title>Novel microbial diversity and functional potential in the marine mammal oral microbiome.</title>
        <authorList>
            <person name="Dudek N.K."/>
            <person name="Sun C.L."/>
            <person name="Burstein D."/>
            <person name="Kantor R.S."/>
            <person name="Aliaga Goltsman D.S."/>
            <person name="Bik E.M."/>
            <person name="Thomas B.C."/>
            <person name="Banfield J.F."/>
            <person name="Relman D.A."/>
        </authorList>
    </citation>
    <scope>NUCLEOTIDE SEQUENCE [LARGE SCALE GENOMIC DNA]</scope>
    <source>
        <strain evidence="2">DOLJORAL78_61_10</strain>
    </source>
</reference>
<evidence type="ECO:0000313" key="2">
    <source>
        <dbReference type="EMBL" id="PIE34394.1"/>
    </source>
</evidence>
<sequence>MIRRRRSAVPAATDRGAADALELVILAPVLVVLALLVISFSRQVDGLAQVRTAAEAAAQAAALERDPGRAVETAQSTALSMLTSVDSCSHPTVAVTRSVVGIGLDDGLVEVTVSCVAPNQGIEPVQSTDVALSATAYATVDLFRARSGG</sequence>
<evidence type="ECO:0000313" key="3">
    <source>
        <dbReference type="Proteomes" id="UP000230914"/>
    </source>
</evidence>
<comment type="caution">
    <text evidence="2">The sequence shown here is derived from an EMBL/GenBank/DDBJ whole genome shotgun (WGS) entry which is preliminary data.</text>
</comment>
<dbReference type="Proteomes" id="UP000230914">
    <property type="component" value="Unassembled WGS sequence"/>
</dbReference>
<name>A0A2G6KFE0_9ACTN</name>
<accession>A0A2G6KFE0</accession>
<evidence type="ECO:0000256" key="1">
    <source>
        <dbReference type="SAM" id="Phobius"/>
    </source>
</evidence>
<keyword evidence="1" id="KW-0472">Membrane</keyword>
<keyword evidence="1" id="KW-1133">Transmembrane helix</keyword>
<dbReference type="AlphaFoldDB" id="A0A2G6KFE0"/>
<evidence type="ECO:0008006" key="4">
    <source>
        <dbReference type="Google" id="ProtNLM"/>
    </source>
</evidence>
<protein>
    <recommendedName>
        <fullName evidence="4">Pilus assembly protein TadE</fullName>
    </recommendedName>
</protein>